<gene>
    <name evidence="2" type="ORF">CVT26_001404</name>
</gene>
<dbReference type="Pfam" id="PF00004">
    <property type="entry name" value="AAA"/>
    <property type="match status" value="1"/>
</dbReference>
<dbReference type="Pfam" id="PF22942">
    <property type="entry name" value="DUF7025"/>
    <property type="match status" value="1"/>
</dbReference>
<dbReference type="Gene3D" id="3.40.50.300">
    <property type="entry name" value="P-loop containing nucleotide triphosphate hydrolases"/>
    <property type="match status" value="1"/>
</dbReference>
<evidence type="ECO:0000313" key="2">
    <source>
        <dbReference type="EMBL" id="PPQ74421.1"/>
    </source>
</evidence>
<dbReference type="PANTHER" id="PTHR46411:SF2">
    <property type="entry name" value="AAA+ ATPASE DOMAIN-CONTAINING PROTEIN"/>
    <property type="match status" value="1"/>
</dbReference>
<dbReference type="InterPro" id="IPR054289">
    <property type="entry name" value="DUF7025"/>
</dbReference>
<dbReference type="STRING" id="231916.A0A409W7A4"/>
<dbReference type="GO" id="GO:0016887">
    <property type="term" value="F:ATP hydrolysis activity"/>
    <property type="evidence" value="ECO:0007669"/>
    <property type="project" value="InterPro"/>
</dbReference>
<protein>
    <recommendedName>
        <fullName evidence="1">AAA+ ATPase domain-containing protein</fullName>
    </recommendedName>
</protein>
<evidence type="ECO:0000259" key="1">
    <source>
        <dbReference type="SMART" id="SM00382"/>
    </source>
</evidence>
<name>A0A409W7A4_9AGAR</name>
<dbReference type="CDD" id="cd19481">
    <property type="entry name" value="RecA-like_protease"/>
    <property type="match status" value="1"/>
</dbReference>
<dbReference type="OrthoDB" id="10042665at2759"/>
<dbReference type="GO" id="GO:0005524">
    <property type="term" value="F:ATP binding"/>
    <property type="evidence" value="ECO:0007669"/>
    <property type="project" value="InterPro"/>
</dbReference>
<organism evidence="2 3">
    <name type="scientific">Gymnopilus dilepis</name>
    <dbReference type="NCBI Taxonomy" id="231916"/>
    <lineage>
        <taxon>Eukaryota</taxon>
        <taxon>Fungi</taxon>
        <taxon>Dikarya</taxon>
        <taxon>Basidiomycota</taxon>
        <taxon>Agaricomycotina</taxon>
        <taxon>Agaricomycetes</taxon>
        <taxon>Agaricomycetidae</taxon>
        <taxon>Agaricales</taxon>
        <taxon>Agaricineae</taxon>
        <taxon>Hymenogastraceae</taxon>
        <taxon>Gymnopilus</taxon>
    </lineage>
</organism>
<dbReference type="InterPro" id="IPR003959">
    <property type="entry name" value="ATPase_AAA_core"/>
</dbReference>
<evidence type="ECO:0000313" key="3">
    <source>
        <dbReference type="Proteomes" id="UP000284706"/>
    </source>
</evidence>
<dbReference type="SMART" id="SM00382">
    <property type="entry name" value="AAA"/>
    <property type="match status" value="1"/>
</dbReference>
<dbReference type="InParanoid" id="A0A409W7A4"/>
<proteinExistence type="predicted"/>
<reference evidence="2 3" key="1">
    <citation type="journal article" date="2018" name="Evol. Lett.">
        <title>Horizontal gene cluster transfer increased hallucinogenic mushroom diversity.</title>
        <authorList>
            <person name="Reynolds H.T."/>
            <person name="Vijayakumar V."/>
            <person name="Gluck-Thaler E."/>
            <person name="Korotkin H.B."/>
            <person name="Matheny P.B."/>
            <person name="Slot J.C."/>
        </authorList>
    </citation>
    <scope>NUCLEOTIDE SEQUENCE [LARGE SCALE GENOMIC DNA]</scope>
    <source>
        <strain evidence="2 3">SRW20</strain>
    </source>
</reference>
<dbReference type="InterPro" id="IPR003593">
    <property type="entry name" value="AAA+_ATPase"/>
</dbReference>
<sequence>MPIAQIGALCEQLVLDHRYDKNGRSVIEPKVDRPGEEEVEDEYANYALVFRRFFNDKHEMVSTRVDINSRPLLAVFSEIVKYYPSHPERFAGVLTINSPFMILYHHWDQLKDYCEKTEDDVTRMHLDFLLDFMDRELGDDAVKVERLLDTKHISFPTLWTIFQPGDLLLQRLEGGYQRLWRIVQVELDQDNRGRYLGITVSGCDYDGTEVGRHDSFIIIRESEVGRSCPLSSLSAIPLNYLDNPDDIIARMATRGRKFLDLQGIHVRRYDGRLQMLSRPALGFFSKDRSEYSGTFIPSSVSGRILIDTKTFMEENPFNPPQSLYDVVNEIPAEAPAHVVKSWDNMDPMLCPPYVHGFCPGIKQWCRFYIDQISEAEWHLGSFDDLILPASPKKVIQSLVSYHQYPDRNARDQQAQKGKGLVVLLHGVPGTGKTLMAESVSEMTKRALIVISSGELGTSVSDIDYNLTKFLQYATIWGAVVLIDEADVFLEARTRGLADRLEQNSLVAVFLRQLEYFHGIVFLTSNRATELDPAIKSRIHLFLEFSMPDRKAQETLWRLRLNKIAPQDCDFKLEEALKVVASTDMNGREVSNAVNTISTLARADKKKIQLQHFQTFVHVWDSFKQAVLEDRGEDGNGKLGTSWRWLQNTSFMVPLIVGGLAMGGWWKHMRR</sequence>
<dbReference type="InterPro" id="IPR027417">
    <property type="entry name" value="P-loop_NTPase"/>
</dbReference>
<keyword evidence="3" id="KW-1185">Reference proteome</keyword>
<dbReference type="PANTHER" id="PTHR46411">
    <property type="entry name" value="FAMILY ATPASE, PUTATIVE-RELATED"/>
    <property type="match status" value="1"/>
</dbReference>
<dbReference type="AlphaFoldDB" id="A0A409W7A4"/>
<comment type="caution">
    <text evidence="2">The sequence shown here is derived from an EMBL/GenBank/DDBJ whole genome shotgun (WGS) entry which is preliminary data.</text>
</comment>
<dbReference type="SUPFAM" id="SSF52540">
    <property type="entry name" value="P-loop containing nucleoside triphosphate hydrolases"/>
    <property type="match status" value="1"/>
</dbReference>
<accession>A0A409W7A4</accession>
<dbReference type="Proteomes" id="UP000284706">
    <property type="component" value="Unassembled WGS sequence"/>
</dbReference>
<dbReference type="EMBL" id="NHYE01005341">
    <property type="protein sequence ID" value="PPQ74421.1"/>
    <property type="molecule type" value="Genomic_DNA"/>
</dbReference>
<feature type="domain" description="AAA+ ATPase" evidence="1">
    <location>
        <begin position="418"/>
        <end position="544"/>
    </location>
</feature>